<reference evidence="2 3" key="1">
    <citation type="journal article" date="2016" name="Mol. Biol. Evol.">
        <title>Comparative Genomics of Early-Diverging Mushroom-Forming Fungi Provides Insights into the Origins of Lignocellulose Decay Capabilities.</title>
        <authorList>
            <person name="Nagy L.G."/>
            <person name="Riley R."/>
            <person name="Tritt A."/>
            <person name="Adam C."/>
            <person name="Daum C."/>
            <person name="Floudas D."/>
            <person name="Sun H."/>
            <person name="Yadav J.S."/>
            <person name="Pangilinan J."/>
            <person name="Larsson K.H."/>
            <person name="Matsuura K."/>
            <person name="Barry K."/>
            <person name="Labutti K."/>
            <person name="Kuo R."/>
            <person name="Ohm R.A."/>
            <person name="Bhattacharya S.S."/>
            <person name="Shirouzu T."/>
            <person name="Yoshinaga Y."/>
            <person name="Martin F.M."/>
            <person name="Grigoriev I.V."/>
            <person name="Hibbett D.S."/>
        </authorList>
    </citation>
    <scope>NUCLEOTIDE SEQUENCE [LARGE SCALE GENOMIC DNA]</scope>
    <source>
        <strain evidence="2 3">HHB12029</strain>
    </source>
</reference>
<keyword evidence="1" id="KW-0812">Transmembrane</keyword>
<evidence type="ECO:0000256" key="1">
    <source>
        <dbReference type="SAM" id="Phobius"/>
    </source>
</evidence>
<keyword evidence="1" id="KW-1133">Transmembrane helix</keyword>
<name>A0A165AWB4_EXIGL</name>
<keyword evidence="1" id="KW-0472">Membrane</keyword>
<gene>
    <name evidence="2" type="ORF">EXIGLDRAFT_782305</name>
</gene>
<dbReference type="InParanoid" id="A0A165AWB4"/>
<feature type="transmembrane region" description="Helical" evidence="1">
    <location>
        <begin position="116"/>
        <end position="136"/>
    </location>
</feature>
<accession>A0A165AWB4</accession>
<sequence length="147" mass="16644">MTGKGWHSLMNLAELAVNTRLAPTQESTPYELAMAREPRLLLDVNLEGIQAEEGIEPIERLNTWACIRNLEAHHRILPLPSYHELLIVAVSPLPLLFRPNPMRGLVYKHITRKPRFYIALGGGVILAFFAVQLWILRRVIALHVAPS</sequence>
<keyword evidence="3" id="KW-1185">Reference proteome</keyword>
<dbReference type="EMBL" id="KV426614">
    <property type="protein sequence ID" value="KZV79467.1"/>
    <property type="molecule type" value="Genomic_DNA"/>
</dbReference>
<dbReference type="Proteomes" id="UP000077266">
    <property type="component" value="Unassembled WGS sequence"/>
</dbReference>
<proteinExistence type="predicted"/>
<evidence type="ECO:0000313" key="3">
    <source>
        <dbReference type="Proteomes" id="UP000077266"/>
    </source>
</evidence>
<organism evidence="2 3">
    <name type="scientific">Exidia glandulosa HHB12029</name>
    <dbReference type="NCBI Taxonomy" id="1314781"/>
    <lineage>
        <taxon>Eukaryota</taxon>
        <taxon>Fungi</taxon>
        <taxon>Dikarya</taxon>
        <taxon>Basidiomycota</taxon>
        <taxon>Agaricomycotina</taxon>
        <taxon>Agaricomycetes</taxon>
        <taxon>Auriculariales</taxon>
        <taxon>Exidiaceae</taxon>
        <taxon>Exidia</taxon>
    </lineage>
</organism>
<protein>
    <submittedName>
        <fullName evidence="2">Uncharacterized protein</fullName>
    </submittedName>
</protein>
<evidence type="ECO:0000313" key="2">
    <source>
        <dbReference type="EMBL" id="KZV79467.1"/>
    </source>
</evidence>
<dbReference type="AlphaFoldDB" id="A0A165AWB4"/>